<evidence type="ECO:0000313" key="1">
    <source>
        <dbReference type="EMBL" id="AVZ29685.1"/>
    </source>
</evidence>
<evidence type="ECO:0000313" key="2">
    <source>
        <dbReference type="Proteomes" id="UP000244056"/>
    </source>
</evidence>
<protein>
    <submittedName>
        <fullName evidence="1">Uncharacterized protein</fullName>
    </submittedName>
</protein>
<dbReference type="KEGG" id="nsp:BMF81_00495"/>
<reference evidence="1 2" key="1">
    <citation type="submission" date="2017-03" db="EMBL/GenBank/DDBJ databases">
        <title>Comparative genomics of the toxic Baltic Sea cyanobacteria Nodularia spumigena UHCC 0039 and its response on varying salinity.</title>
        <authorList>
            <person name="Teikari J.E."/>
        </authorList>
    </citation>
    <scope>NUCLEOTIDE SEQUENCE [LARGE SCALE GENOMIC DNA]</scope>
    <source>
        <strain evidence="1 2">UHCC 0039</strain>
    </source>
</reference>
<gene>
    <name evidence="1" type="ORF">BMF81_00495</name>
</gene>
<sequence length="187" mass="21697">MARILSTDLTIHHSLLLIKPPRTFALTSAPLCVKNPNLNMKLELLTPWELPIKSNLTQNNQIKIQKVLKELLTALTQPNIQQNITIIENMIMELEIYNVFTPEITSTNTNLKYWEIEDFDTYFQVNHVQSTEPEICLVKSLLSTIKTFFCLNQSNANLDETQINLQREGFLTYIYLLGRVFQLELEL</sequence>
<dbReference type="Proteomes" id="UP000244056">
    <property type="component" value="Chromosome"/>
</dbReference>
<organism evidence="1 2">
    <name type="scientific">Nodularia spumigena UHCC 0039</name>
    <dbReference type="NCBI Taxonomy" id="1914872"/>
    <lineage>
        <taxon>Bacteria</taxon>
        <taxon>Bacillati</taxon>
        <taxon>Cyanobacteriota</taxon>
        <taxon>Cyanophyceae</taxon>
        <taxon>Nostocales</taxon>
        <taxon>Nodulariaceae</taxon>
        <taxon>Nodularia</taxon>
    </lineage>
</organism>
<dbReference type="AlphaFoldDB" id="A0A2S0Q4M1"/>
<name>A0A2S0Q4M1_NODSP</name>
<accession>A0A2S0Q4M1</accession>
<proteinExistence type="predicted"/>
<dbReference type="EMBL" id="CP020114">
    <property type="protein sequence ID" value="AVZ29685.1"/>
    <property type="molecule type" value="Genomic_DNA"/>
</dbReference>